<keyword evidence="1" id="KW-0472">Membrane</keyword>
<evidence type="ECO:0000313" key="3">
    <source>
        <dbReference type="Proteomes" id="UP000326924"/>
    </source>
</evidence>
<dbReference type="OrthoDB" id="3930290at2759"/>
<keyword evidence="1" id="KW-1133">Transmembrane helix</keyword>
<organism evidence="2 3">
    <name type="scientific">Sphaerosporella brunnea</name>
    <dbReference type="NCBI Taxonomy" id="1250544"/>
    <lineage>
        <taxon>Eukaryota</taxon>
        <taxon>Fungi</taxon>
        <taxon>Dikarya</taxon>
        <taxon>Ascomycota</taxon>
        <taxon>Pezizomycotina</taxon>
        <taxon>Pezizomycetes</taxon>
        <taxon>Pezizales</taxon>
        <taxon>Pyronemataceae</taxon>
        <taxon>Sphaerosporella</taxon>
    </lineage>
</organism>
<evidence type="ECO:0000313" key="2">
    <source>
        <dbReference type="EMBL" id="KAA8909831.1"/>
    </source>
</evidence>
<dbReference type="AlphaFoldDB" id="A0A5J5F2A1"/>
<feature type="transmembrane region" description="Helical" evidence="1">
    <location>
        <begin position="38"/>
        <end position="63"/>
    </location>
</feature>
<protein>
    <recommendedName>
        <fullName evidence="4">MARVEL domain-containing protein</fullName>
    </recommendedName>
</protein>
<proteinExistence type="predicted"/>
<feature type="transmembrane region" description="Helical" evidence="1">
    <location>
        <begin position="178"/>
        <end position="198"/>
    </location>
</feature>
<gene>
    <name evidence="2" type="ORF">FN846DRAFT_941013</name>
</gene>
<accession>A0A5J5F2A1</accession>
<reference evidence="2 3" key="1">
    <citation type="submission" date="2019-09" db="EMBL/GenBank/DDBJ databases">
        <title>Draft genome of the ectomycorrhizal ascomycete Sphaerosporella brunnea.</title>
        <authorList>
            <consortium name="DOE Joint Genome Institute"/>
            <person name="Benucci G.M."/>
            <person name="Marozzi G."/>
            <person name="Antonielli L."/>
            <person name="Sanchez S."/>
            <person name="Marco P."/>
            <person name="Wang X."/>
            <person name="Falini L.B."/>
            <person name="Barry K."/>
            <person name="Haridas S."/>
            <person name="Lipzen A."/>
            <person name="Labutti K."/>
            <person name="Grigoriev I.V."/>
            <person name="Murat C."/>
            <person name="Martin F."/>
            <person name="Albertini E."/>
            <person name="Donnini D."/>
            <person name="Bonito G."/>
        </authorList>
    </citation>
    <scope>NUCLEOTIDE SEQUENCE [LARGE SCALE GENOMIC DNA]</scope>
    <source>
        <strain evidence="2 3">Sb_GMNB300</strain>
    </source>
</reference>
<dbReference type="Proteomes" id="UP000326924">
    <property type="component" value="Unassembled WGS sequence"/>
</dbReference>
<evidence type="ECO:0000256" key="1">
    <source>
        <dbReference type="SAM" id="Phobius"/>
    </source>
</evidence>
<dbReference type="EMBL" id="VXIS01000053">
    <property type="protein sequence ID" value="KAA8909831.1"/>
    <property type="molecule type" value="Genomic_DNA"/>
</dbReference>
<comment type="caution">
    <text evidence="2">The sequence shown here is derived from an EMBL/GenBank/DDBJ whole genome shotgun (WGS) entry which is preliminary data.</text>
</comment>
<keyword evidence="1" id="KW-0812">Transmembrane</keyword>
<feature type="transmembrane region" description="Helical" evidence="1">
    <location>
        <begin position="75"/>
        <end position="98"/>
    </location>
</feature>
<evidence type="ECO:0008006" key="4">
    <source>
        <dbReference type="Google" id="ProtNLM"/>
    </source>
</evidence>
<keyword evidence="3" id="KW-1185">Reference proteome</keyword>
<name>A0A5J5F2A1_9PEZI</name>
<dbReference type="InParanoid" id="A0A5J5F2A1"/>
<sequence length="201" mass="22557">MAADTSYSTTTGTTSSTSRTRSRVLTVRTVRAYRWPEVALFLLLFIIFVCAAIVIGTHAYFAYVQTRLTVGVPWYYYFLIATGSLSLVFVLVAAALYYIHLLLPLPILLATFVLFVFWLVGLVKSSIELWGPLGSVNDNCVRYVYAAGFWGGKTLDTLARIQQEGMCNLWKTAFAVEMIATFCLVWLALVSWQVMAAARRY</sequence>
<feature type="transmembrane region" description="Helical" evidence="1">
    <location>
        <begin position="105"/>
        <end position="123"/>
    </location>
</feature>